<name>A0A9P0IZX2_APHGO</name>
<gene>
    <name evidence="1" type="ORF">APHIGO_LOCUS4836</name>
</gene>
<dbReference type="PANTHER" id="PTHR31935:SF1">
    <property type="entry name" value="COILED-COIL DOMAIN-CONTAINING PROTEIN 13"/>
    <property type="match status" value="1"/>
</dbReference>
<dbReference type="AlphaFoldDB" id="A0A9P0IZX2"/>
<dbReference type="PANTHER" id="PTHR31935">
    <property type="entry name" value="COILED-COIL DOMAIN-CONTAINING PROTEIN 13"/>
    <property type="match status" value="1"/>
</dbReference>
<dbReference type="EMBL" id="OU899035">
    <property type="protein sequence ID" value="CAH1722569.1"/>
    <property type="molecule type" value="Genomic_DNA"/>
</dbReference>
<dbReference type="InterPro" id="IPR038929">
    <property type="entry name" value="CCDC13"/>
</dbReference>
<accession>A0A9P0IZX2</accession>
<reference evidence="1" key="2">
    <citation type="submission" date="2022-10" db="EMBL/GenBank/DDBJ databases">
        <authorList>
            <consortium name="ENA_rothamsted_submissions"/>
            <consortium name="culmorum"/>
            <person name="King R."/>
        </authorList>
    </citation>
    <scope>NUCLEOTIDE SEQUENCE</scope>
</reference>
<protein>
    <submittedName>
        <fullName evidence="1">Uncharacterized protein</fullName>
    </submittedName>
</protein>
<proteinExistence type="predicted"/>
<dbReference type="GO" id="GO:0034451">
    <property type="term" value="C:centriolar satellite"/>
    <property type="evidence" value="ECO:0007669"/>
    <property type="project" value="TreeGrafter"/>
</dbReference>
<evidence type="ECO:0000313" key="1">
    <source>
        <dbReference type="EMBL" id="CAH1722569.1"/>
    </source>
</evidence>
<organism evidence="1 2">
    <name type="scientific">Aphis gossypii</name>
    <name type="common">Cotton aphid</name>
    <dbReference type="NCBI Taxonomy" id="80765"/>
    <lineage>
        <taxon>Eukaryota</taxon>
        <taxon>Metazoa</taxon>
        <taxon>Ecdysozoa</taxon>
        <taxon>Arthropoda</taxon>
        <taxon>Hexapoda</taxon>
        <taxon>Insecta</taxon>
        <taxon>Pterygota</taxon>
        <taxon>Neoptera</taxon>
        <taxon>Paraneoptera</taxon>
        <taxon>Hemiptera</taxon>
        <taxon>Sternorrhyncha</taxon>
        <taxon>Aphidomorpha</taxon>
        <taxon>Aphidoidea</taxon>
        <taxon>Aphididae</taxon>
        <taxon>Aphidini</taxon>
        <taxon>Aphis</taxon>
        <taxon>Aphis</taxon>
    </lineage>
</organism>
<dbReference type="GO" id="GO:1905515">
    <property type="term" value="P:non-motile cilium assembly"/>
    <property type="evidence" value="ECO:0007669"/>
    <property type="project" value="TreeGrafter"/>
</dbReference>
<evidence type="ECO:0000313" key="2">
    <source>
        <dbReference type="Proteomes" id="UP001154329"/>
    </source>
</evidence>
<dbReference type="GO" id="GO:0031122">
    <property type="term" value="P:cytoplasmic microtubule organization"/>
    <property type="evidence" value="ECO:0007669"/>
    <property type="project" value="TreeGrafter"/>
</dbReference>
<dbReference type="Proteomes" id="UP001154329">
    <property type="component" value="Chromosome 2"/>
</dbReference>
<keyword evidence="2" id="KW-1185">Reference proteome</keyword>
<reference evidence="1" key="1">
    <citation type="submission" date="2022-02" db="EMBL/GenBank/DDBJ databases">
        <authorList>
            <person name="King R."/>
        </authorList>
    </citation>
    <scope>NUCLEOTIDE SEQUENCE</scope>
</reference>
<sequence>MQLKNELQIAQNALSNEIGDPAVMKTVLMGTGSSNYIGRAQKILVLQQKVNELQAKQSDSKTKELHDLTVNTKKLEKARKAINEQVLKDTQLKVTELTTSVEIWKRRSKALDVEITVLRIQIQKLLSKSESDNQLIDQLNAELGKNNMQRLKTKDSVTKLEESIALLQLKYDKVCLNIDKVLI</sequence>